<dbReference type="Proteomes" id="UP000054279">
    <property type="component" value="Unassembled WGS sequence"/>
</dbReference>
<evidence type="ECO:0000256" key="5">
    <source>
        <dbReference type="ARBA" id="ARBA00023242"/>
    </source>
</evidence>
<evidence type="ECO:0000313" key="7">
    <source>
        <dbReference type="EMBL" id="KIJ33516.1"/>
    </source>
</evidence>
<proteinExistence type="inferred from homology"/>
<feature type="region of interest" description="Disordered" evidence="6">
    <location>
        <begin position="221"/>
        <end position="247"/>
    </location>
</feature>
<feature type="compositionally biased region" description="Pro residues" evidence="6">
    <location>
        <begin position="222"/>
        <end position="238"/>
    </location>
</feature>
<gene>
    <name evidence="7" type="ORF">M422DRAFT_35431</name>
</gene>
<dbReference type="PANTHER" id="PTHR10019">
    <property type="entry name" value="SNF5"/>
    <property type="match status" value="1"/>
</dbReference>
<dbReference type="Gene3D" id="3.30.50.10">
    <property type="entry name" value="Erythroid Transcription Factor GATA-1, subunit A"/>
    <property type="match status" value="1"/>
</dbReference>
<feature type="compositionally biased region" description="Low complexity" evidence="6">
    <location>
        <begin position="398"/>
        <end position="417"/>
    </location>
</feature>
<dbReference type="GO" id="GO:0000228">
    <property type="term" value="C:nuclear chromosome"/>
    <property type="evidence" value="ECO:0007669"/>
    <property type="project" value="InterPro"/>
</dbReference>
<evidence type="ECO:0000256" key="2">
    <source>
        <dbReference type="ARBA" id="ARBA00010239"/>
    </source>
</evidence>
<keyword evidence="5" id="KW-0539">Nucleus</keyword>
<sequence>MEVEELRPKTTAVYDEESRILIKLDILVGSMKLDDQFEWDASCPSNSPEQFAELYAAELGLPGEFTTAIAHQIREQIFAYRKTMASGQVIEDEDLRPTLLPPVTRSTVARSLEGASAHMPLLNYMSDGEIERNERERDKELKRKRRTARGRVQTTRIIPDRTYRTPGIGFPESDGSVLQNANATPLPTTSRRAAAAAASVTIANMVASENGGSPIQGNLPNPIMPKEPPKKPVPPPKTAPQKLFKAPPVPPVALKARAKVIAPTPSTSLDPSKYKKVPPTEGEEPVEDDIPPPMPVKLTAKQMRDLEKEAKEKEYADGQHANMINGVWHCSNCGCPESIAVGRRKGPLGDKSQCGPCGKYYHRHRRPRPVEYHADEAYHLNVRVEAERAKMQGRNKKGGAAAAAAKAAPDSSASNAPRGGGAKEDKDDDEEEDDKPEPVHVSAPAKVKAEVTPAPPSKSASRPPDSQAHSRPRAPSHSHSFSQPAPPPPPAAVPSPADSTSSEEPPLALGKAGNAKVNGTAGSRKAGGRHTTEPPTPTPAPASIPPTPVLAAAVPPPPPPAESAAAPKPLSQAPSQSSPPQAPVEASPQFSHASVSPNAARPVSTAKPNAVKAQAPRPEWLRIALETMAARYPDDRFDVVLRKNTDPNAPPEWRVKCLDCPGKVYTPGPAETLVNFDVHLRNRNHRAKVNARLQGLQSVSPPQ</sequence>
<feature type="compositionally biased region" description="Acidic residues" evidence="6">
    <location>
        <begin position="281"/>
        <end position="290"/>
    </location>
</feature>
<comment type="similarity">
    <text evidence="2">Belongs to the SNF5 family.</text>
</comment>
<keyword evidence="3" id="KW-0805">Transcription regulation</keyword>
<dbReference type="Pfam" id="PF04855">
    <property type="entry name" value="SNF5"/>
    <property type="match status" value="1"/>
</dbReference>
<dbReference type="GO" id="GO:0006355">
    <property type="term" value="P:regulation of DNA-templated transcription"/>
    <property type="evidence" value="ECO:0007669"/>
    <property type="project" value="InterPro"/>
</dbReference>
<dbReference type="OrthoDB" id="515064at2759"/>
<feature type="compositionally biased region" description="Acidic residues" evidence="6">
    <location>
        <begin position="426"/>
        <end position="435"/>
    </location>
</feature>
<dbReference type="AlphaFoldDB" id="A0A0C9V897"/>
<evidence type="ECO:0000313" key="8">
    <source>
        <dbReference type="Proteomes" id="UP000054279"/>
    </source>
</evidence>
<evidence type="ECO:0000256" key="6">
    <source>
        <dbReference type="SAM" id="MobiDB-lite"/>
    </source>
</evidence>
<keyword evidence="8" id="KW-1185">Reference proteome</keyword>
<keyword evidence="4" id="KW-0804">Transcription</keyword>
<name>A0A0C9V897_SPHS4</name>
<comment type="subcellular location">
    <subcellularLocation>
        <location evidence="1">Nucleus</location>
    </subcellularLocation>
</comment>
<accession>A0A0C9V897</accession>
<dbReference type="HOGENOM" id="CLU_392402_0_0_1"/>
<feature type="region of interest" description="Disordered" evidence="6">
    <location>
        <begin position="262"/>
        <end position="295"/>
    </location>
</feature>
<dbReference type="InterPro" id="IPR006939">
    <property type="entry name" value="SNF5"/>
</dbReference>
<evidence type="ECO:0000256" key="3">
    <source>
        <dbReference type="ARBA" id="ARBA00023015"/>
    </source>
</evidence>
<reference evidence="7 8" key="1">
    <citation type="submission" date="2014-06" db="EMBL/GenBank/DDBJ databases">
        <title>Evolutionary Origins and Diversification of the Mycorrhizal Mutualists.</title>
        <authorList>
            <consortium name="DOE Joint Genome Institute"/>
            <consortium name="Mycorrhizal Genomics Consortium"/>
            <person name="Kohler A."/>
            <person name="Kuo A."/>
            <person name="Nagy L.G."/>
            <person name="Floudas D."/>
            <person name="Copeland A."/>
            <person name="Barry K.W."/>
            <person name="Cichocki N."/>
            <person name="Veneault-Fourrey C."/>
            <person name="LaButti K."/>
            <person name="Lindquist E.A."/>
            <person name="Lipzen A."/>
            <person name="Lundell T."/>
            <person name="Morin E."/>
            <person name="Murat C."/>
            <person name="Riley R."/>
            <person name="Ohm R."/>
            <person name="Sun H."/>
            <person name="Tunlid A."/>
            <person name="Henrissat B."/>
            <person name="Grigoriev I.V."/>
            <person name="Hibbett D.S."/>
            <person name="Martin F."/>
        </authorList>
    </citation>
    <scope>NUCLEOTIDE SEQUENCE [LARGE SCALE GENOMIC DNA]</scope>
    <source>
        <strain evidence="7 8">SS14</strain>
    </source>
</reference>
<feature type="region of interest" description="Disordered" evidence="6">
    <location>
        <begin position="389"/>
        <end position="615"/>
    </location>
</feature>
<dbReference type="InterPro" id="IPR013088">
    <property type="entry name" value="Znf_NHR/GATA"/>
</dbReference>
<evidence type="ECO:0008006" key="9">
    <source>
        <dbReference type="Google" id="ProtNLM"/>
    </source>
</evidence>
<dbReference type="EMBL" id="KN837211">
    <property type="protein sequence ID" value="KIJ33516.1"/>
    <property type="molecule type" value="Genomic_DNA"/>
</dbReference>
<feature type="compositionally biased region" description="Pro residues" evidence="6">
    <location>
        <begin position="534"/>
        <end position="561"/>
    </location>
</feature>
<evidence type="ECO:0000256" key="1">
    <source>
        <dbReference type="ARBA" id="ARBA00004123"/>
    </source>
</evidence>
<dbReference type="GO" id="GO:0008270">
    <property type="term" value="F:zinc ion binding"/>
    <property type="evidence" value="ECO:0007669"/>
    <property type="project" value="InterPro"/>
</dbReference>
<dbReference type="GO" id="GO:0006338">
    <property type="term" value="P:chromatin remodeling"/>
    <property type="evidence" value="ECO:0007669"/>
    <property type="project" value="InterPro"/>
</dbReference>
<organism evidence="7 8">
    <name type="scientific">Sphaerobolus stellatus (strain SS14)</name>
    <dbReference type="NCBI Taxonomy" id="990650"/>
    <lineage>
        <taxon>Eukaryota</taxon>
        <taxon>Fungi</taxon>
        <taxon>Dikarya</taxon>
        <taxon>Basidiomycota</taxon>
        <taxon>Agaricomycotina</taxon>
        <taxon>Agaricomycetes</taxon>
        <taxon>Phallomycetidae</taxon>
        <taxon>Geastrales</taxon>
        <taxon>Sphaerobolaceae</taxon>
        <taxon>Sphaerobolus</taxon>
    </lineage>
</organism>
<feature type="compositionally biased region" description="Low complexity" evidence="6">
    <location>
        <begin position="457"/>
        <end position="466"/>
    </location>
</feature>
<evidence type="ECO:0000256" key="4">
    <source>
        <dbReference type="ARBA" id="ARBA00023163"/>
    </source>
</evidence>
<feature type="compositionally biased region" description="Low complexity" evidence="6">
    <location>
        <begin position="562"/>
        <end position="589"/>
    </location>
</feature>
<protein>
    <recommendedName>
        <fullName evidence="9">SNF5-domain-containing protein</fullName>
    </recommendedName>
</protein>
<feature type="compositionally biased region" description="Pro residues" evidence="6">
    <location>
        <begin position="484"/>
        <end position="493"/>
    </location>
</feature>